<dbReference type="SUPFAM" id="SSF51182">
    <property type="entry name" value="RmlC-like cupins"/>
    <property type="match status" value="1"/>
</dbReference>
<keyword evidence="7" id="KW-1185">Reference proteome</keyword>
<dbReference type="InterPro" id="IPR014710">
    <property type="entry name" value="RmlC-like_jellyroll"/>
</dbReference>
<evidence type="ECO:0000259" key="5">
    <source>
        <dbReference type="PROSITE" id="PS01124"/>
    </source>
</evidence>
<keyword evidence="1" id="KW-0805">Transcription regulation</keyword>
<organism evidence="6 7">
    <name type="scientific">Vitreoscilla filiformis</name>
    <dbReference type="NCBI Taxonomy" id="63"/>
    <lineage>
        <taxon>Bacteria</taxon>
        <taxon>Pseudomonadati</taxon>
        <taxon>Pseudomonadota</taxon>
        <taxon>Betaproteobacteria</taxon>
        <taxon>Neisseriales</taxon>
        <taxon>Neisseriaceae</taxon>
        <taxon>Vitreoscilla</taxon>
    </lineage>
</organism>
<dbReference type="SUPFAM" id="SSF46689">
    <property type="entry name" value="Homeodomain-like"/>
    <property type="match status" value="1"/>
</dbReference>
<dbReference type="SMART" id="SM00342">
    <property type="entry name" value="HTH_ARAC"/>
    <property type="match status" value="1"/>
</dbReference>
<evidence type="ECO:0000313" key="6">
    <source>
        <dbReference type="EMBL" id="ASM79011.1"/>
    </source>
</evidence>
<dbReference type="RefSeq" id="WP_089417865.1">
    <property type="nucleotide sequence ID" value="NZ_CP022423.1"/>
</dbReference>
<dbReference type="GO" id="GO:0003700">
    <property type="term" value="F:DNA-binding transcription factor activity"/>
    <property type="evidence" value="ECO:0007669"/>
    <property type="project" value="InterPro"/>
</dbReference>
<sequence>MPSRRSPPAPELPTFSLYGEASAVQRPVLHVESIQSRSSRHAWEIEAHVHRGLHQIVWLASGPGEVFLDESRTDCAGPMAVVIPPGVVHAFRFDPTTDGHVLTLSAAALTEGEAVGAGDALQTLFAAPRLLAPEGDDAERLSRLLTALMHESAAADRDPHPAHAAPPVPLWLARSVVWLLAQWAHRAPLNGPRPSGGQRALYTRWVVLVEAHYRDHWPVSRYAERLGLSEERLNRMVKAETDLTAQAVLHARLAREACRRLVHVAAPVSHLAFELGFEDPAYFCRFFKRHTGFSPRAYRSHMQTR</sequence>
<dbReference type="Pfam" id="PF12833">
    <property type="entry name" value="HTH_18"/>
    <property type="match status" value="1"/>
</dbReference>
<dbReference type="PRINTS" id="PR00032">
    <property type="entry name" value="HTHARAC"/>
</dbReference>
<dbReference type="EMBL" id="CP022423">
    <property type="protein sequence ID" value="ASM79011.1"/>
    <property type="molecule type" value="Genomic_DNA"/>
</dbReference>
<evidence type="ECO:0000256" key="3">
    <source>
        <dbReference type="ARBA" id="ARBA00023159"/>
    </source>
</evidence>
<protein>
    <submittedName>
        <fullName evidence="6">AraC family transcriptional regulator</fullName>
    </submittedName>
</protein>
<dbReference type="PANTHER" id="PTHR43280">
    <property type="entry name" value="ARAC-FAMILY TRANSCRIPTIONAL REGULATOR"/>
    <property type="match status" value="1"/>
</dbReference>
<keyword evidence="3" id="KW-0010">Activator</keyword>
<dbReference type="GO" id="GO:0043565">
    <property type="term" value="F:sequence-specific DNA binding"/>
    <property type="evidence" value="ECO:0007669"/>
    <property type="project" value="InterPro"/>
</dbReference>
<dbReference type="PANTHER" id="PTHR43280:SF32">
    <property type="entry name" value="TRANSCRIPTIONAL REGULATORY PROTEIN"/>
    <property type="match status" value="1"/>
</dbReference>
<dbReference type="InterPro" id="IPR018060">
    <property type="entry name" value="HTH_AraC"/>
</dbReference>
<keyword evidence="4" id="KW-0804">Transcription</keyword>
<dbReference type="InterPro" id="IPR047264">
    <property type="entry name" value="Cupin_HpaA-like_N"/>
</dbReference>
<dbReference type="PROSITE" id="PS01124">
    <property type="entry name" value="HTH_ARAC_FAMILY_2"/>
    <property type="match status" value="1"/>
</dbReference>
<reference evidence="6 7" key="1">
    <citation type="submission" date="2017-07" db="EMBL/GenBank/DDBJ databases">
        <title>Complete Genome Sequence of the cosmetic ferment Vitreoscilla filiformis (ATCC15551).</title>
        <authorList>
            <person name="Contreras S."/>
            <person name="Sagory-Zalkind P."/>
            <person name="Blanquart H."/>
            <person name="Iltis A."/>
            <person name="Morand S.C."/>
        </authorList>
    </citation>
    <scope>NUCLEOTIDE SEQUENCE [LARGE SCALE GENOMIC DNA]</scope>
    <source>
        <strain evidence="6 7">ATCC 15551</strain>
    </source>
</reference>
<evidence type="ECO:0000313" key="7">
    <source>
        <dbReference type="Proteomes" id="UP000199729"/>
    </source>
</evidence>
<dbReference type="OrthoDB" id="9803764at2"/>
<dbReference type="Proteomes" id="UP000199729">
    <property type="component" value="Chromosome"/>
</dbReference>
<dbReference type="Gene3D" id="2.60.120.10">
    <property type="entry name" value="Jelly Rolls"/>
    <property type="match status" value="1"/>
</dbReference>
<evidence type="ECO:0000256" key="4">
    <source>
        <dbReference type="ARBA" id="ARBA00023163"/>
    </source>
</evidence>
<feature type="domain" description="HTH araC/xylS-type" evidence="5">
    <location>
        <begin position="203"/>
        <end position="301"/>
    </location>
</feature>
<dbReference type="Pfam" id="PF02311">
    <property type="entry name" value="AraC_binding"/>
    <property type="match status" value="1"/>
</dbReference>
<dbReference type="KEGG" id="vff:VITFI_CDS3234"/>
<dbReference type="CDD" id="cd06999">
    <property type="entry name" value="cupin_HpaA-like_N"/>
    <property type="match status" value="1"/>
</dbReference>
<accession>A0A221KIY7</accession>
<dbReference type="InterPro" id="IPR020449">
    <property type="entry name" value="Tscrpt_reg_AraC-type_HTH"/>
</dbReference>
<dbReference type="InterPro" id="IPR011051">
    <property type="entry name" value="RmlC_Cupin_sf"/>
</dbReference>
<dbReference type="AlphaFoldDB" id="A0A221KIY7"/>
<evidence type="ECO:0000256" key="1">
    <source>
        <dbReference type="ARBA" id="ARBA00023015"/>
    </source>
</evidence>
<gene>
    <name evidence="6" type="ORF">VITFI_CDS3234</name>
</gene>
<keyword evidence="2" id="KW-0238">DNA-binding</keyword>
<dbReference type="InterPro" id="IPR003313">
    <property type="entry name" value="AraC-bd"/>
</dbReference>
<dbReference type="InterPro" id="IPR009057">
    <property type="entry name" value="Homeodomain-like_sf"/>
</dbReference>
<name>A0A221KIY7_VITFI</name>
<evidence type="ECO:0000256" key="2">
    <source>
        <dbReference type="ARBA" id="ARBA00023125"/>
    </source>
</evidence>
<dbReference type="Gene3D" id="1.10.10.60">
    <property type="entry name" value="Homeodomain-like"/>
    <property type="match status" value="1"/>
</dbReference>
<proteinExistence type="predicted"/>